<dbReference type="EMBL" id="AP014521">
    <property type="protein sequence ID" value="BAP58383.1"/>
    <property type="molecule type" value="Genomic_DNA"/>
</dbReference>
<feature type="site" description="Could be important to modulate the pK values of the two catalytic cysteine residues" evidence="9">
    <location>
        <position position="208"/>
    </location>
</feature>
<feature type="binding site" evidence="9">
    <location>
        <begin position="74"/>
        <end position="75"/>
    </location>
    <ligand>
        <name>substrate</name>
    </ligand>
</feature>
<feature type="site" description="Could be important to modulate the pK values of the two catalytic cysteine residues" evidence="9">
    <location>
        <position position="159"/>
    </location>
</feature>
<comment type="function">
    <text evidence="9">Catalyzes the stereoinversion of LL-2,6-diaminopimelate (L,L-DAP) to meso-diaminopimelate (meso-DAP), a precursor of L-lysine and an essential component of the bacterial peptidoglycan.</text>
</comment>
<dbReference type="OrthoDB" id="9805408at2"/>
<dbReference type="FunFam" id="3.10.310.10:FF:000001">
    <property type="entry name" value="Diaminopimelate epimerase"/>
    <property type="match status" value="1"/>
</dbReference>
<name>A0A090AIX8_9ENTR</name>
<comment type="similarity">
    <text evidence="2 9">Belongs to the diaminopimelate epimerase family.</text>
</comment>
<dbReference type="Gene3D" id="3.10.310.10">
    <property type="entry name" value="Diaminopimelate Epimerase, Chain A, domain 1"/>
    <property type="match status" value="2"/>
</dbReference>
<dbReference type="RefSeq" id="WP_041062499.1">
    <property type="nucleotide sequence ID" value="NZ_AP014521.1"/>
</dbReference>
<accession>A0A090AIX8</accession>
<dbReference type="SUPFAM" id="SSF54506">
    <property type="entry name" value="Diaminopimelate epimerase-like"/>
    <property type="match status" value="2"/>
</dbReference>
<dbReference type="InterPro" id="IPR001653">
    <property type="entry name" value="DAP_epimerase_DapF"/>
</dbReference>
<reference evidence="12" key="1">
    <citation type="submission" date="2013-11" db="EMBL/GenBank/DDBJ databases">
        <title>Symbiont-containing voluminous jelly as an extraordinary maternal gift for overwintering insect nymphs.</title>
        <authorList>
            <person name="Kaiwa N."/>
            <person name="Hosokawa T."/>
            <person name="Nikoh N."/>
            <person name="Meng X.Y."/>
            <person name="Tanahashi M."/>
            <person name="Moriyama M."/>
            <person name="Maeda T."/>
            <person name="Yamaguchi K."/>
            <person name="Shigenobu S."/>
            <person name="Ito M."/>
            <person name="Fukatsu T."/>
        </authorList>
    </citation>
    <scope>NUCLEOTIDE SEQUENCE [LARGE SCALE GENOMIC DNA]</scope>
    <source>
        <strain evidence="12">UwTKB</strain>
    </source>
</reference>
<dbReference type="AlphaFoldDB" id="A0A090AIX8"/>
<feature type="active site" description="Proton donor" evidence="9">
    <location>
        <position position="73"/>
    </location>
</feature>
<keyword evidence="4 9" id="KW-0963">Cytoplasm</keyword>
<dbReference type="GO" id="GO:0005829">
    <property type="term" value="C:cytosol"/>
    <property type="evidence" value="ECO:0007669"/>
    <property type="project" value="TreeGrafter"/>
</dbReference>
<dbReference type="NCBIfam" id="TIGR00652">
    <property type="entry name" value="DapF"/>
    <property type="match status" value="1"/>
</dbReference>
<dbReference type="Pfam" id="PF01678">
    <property type="entry name" value="DAP_epimerase"/>
    <property type="match status" value="2"/>
</dbReference>
<feature type="active site" evidence="10">
    <location>
        <position position="73"/>
    </location>
</feature>
<evidence type="ECO:0000256" key="3">
    <source>
        <dbReference type="ARBA" id="ARBA00013080"/>
    </source>
</evidence>
<comment type="pathway">
    <text evidence="1 9">Amino-acid biosynthesis; L-lysine biosynthesis via DAP pathway; DL-2,6-diaminopimelate from LL-2,6-diaminopimelate: step 1/1.</text>
</comment>
<comment type="subunit">
    <text evidence="9">Homodimer.</text>
</comment>
<dbReference type="UniPathway" id="UPA00034">
    <property type="reaction ID" value="UER00025"/>
</dbReference>
<feature type="binding site" evidence="9">
    <location>
        <position position="44"/>
    </location>
    <ligand>
        <name>substrate</name>
    </ligand>
</feature>
<dbReference type="InterPro" id="IPR018510">
    <property type="entry name" value="DAP_epimerase_AS"/>
</dbReference>
<feature type="site" description="Important for dimerization" evidence="9">
    <location>
        <position position="268"/>
    </location>
</feature>
<comment type="subcellular location">
    <subcellularLocation>
        <location evidence="9">Cytoplasm</location>
    </subcellularLocation>
</comment>
<evidence type="ECO:0000256" key="5">
    <source>
        <dbReference type="ARBA" id="ARBA00022605"/>
    </source>
</evidence>
<gene>
    <name evidence="9 11" type="primary">dapF</name>
    <name evidence="11" type="ORF">TGUWTKB_1250</name>
</gene>
<evidence type="ECO:0000313" key="12">
    <source>
        <dbReference type="Proteomes" id="UP000031627"/>
    </source>
</evidence>
<keyword evidence="5 9" id="KW-0028">Amino-acid biosynthesis</keyword>
<evidence type="ECO:0000256" key="6">
    <source>
        <dbReference type="ARBA" id="ARBA00023154"/>
    </source>
</evidence>
<dbReference type="Proteomes" id="UP000031627">
    <property type="component" value="Chromosome"/>
</dbReference>
<evidence type="ECO:0000256" key="9">
    <source>
        <dbReference type="HAMAP-Rule" id="MF_00197"/>
    </source>
</evidence>
<feature type="binding site" evidence="9">
    <location>
        <begin position="218"/>
        <end position="219"/>
    </location>
    <ligand>
        <name>substrate</name>
    </ligand>
</feature>
<feature type="binding site" evidence="9">
    <location>
        <begin position="208"/>
        <end position="209"/>
    </location>
    <ligand>
        <name>substrate</name>
    </ligand>
</feature>
<evidence type="ECO:0000256" key="7">
    <source>
        <dbReference type="ARBA" id="ARBA00023235"/>
    </source>
</evidence>
<sequence length="274" mass="30592">MKFSKMHGLGNDFVIIDGINQKVNLSSKIISKLSNRNFGIGFDQLLLVESSRNNSCDFNYRVFNSNGNEVEQCGNGARCFARFVYLKGLTLKKNICVKTKNRIINLTLLNDNDVSVNMGEPIFDPKKIPFLCNKKKKRYKIHVNNNIITCGVLSMGNPHCILQEKNVSKSKIKILGPLLENNALFPEKINVSFMEVINNKHIKIRVYERDIGETQACGSGACACVAYGYLNGFLSQKVKVDLLGGSLDIFWEGLGKPLFMIGSATHVYDGDINI</sequence>
<feature type="binding site" evidence="9">
    <location>
        <position position="64"/>
    </location>
    <ligand>
        <name>substrate</name>
    </ligand>
</feature>
<dbReference type="HOGENOM" id="CLU_053306_1_1_6"/>
<evidence type="ECO:0000256" key="1">
    <source>
        <dbReference type="ARBA" id="ARBA00005196"/>
    </source>
</evidence>
<feature type="binding site" evidence="9">
    <location>
        <position position="11"/>
    </location>
    <ligand>
        <name>substrate</name>
    </ligand>
</feature>
<comment type="catalytic activity">
    <reaction evidence="8 9">
        <text>(2S,6S)-2,6-diaminopimelate = meso-2,6-diaminopimelate</text>
        <dbReference type="Rhea" id="RHEA:15393"/>
        <dbReference type="ChEBI" id="CHEBI:57609"/>
        <dbReference type="ChEBI" id="CHEBI:57791"/>
        <dbReference type="EC" id="5.1.1.7"/>
    </reaction>
</comment>
<dbReference type="PANTHER" id="PTHR31689:SF0">
    <property type="entry name" value="DIAMINOPIMELATE EPIMERASE"/>
    <property type="match status" value="1"/>
</dbReference>
<feature type="binding site" evidence="9">
    <location>
        <position position="190"/>
    </location>
    <ligand>
        <name>substrate</name>
    </ligand>
</feature>
<dbReference type="PANTHER" id="PTHR31689">
    <property type="entry name" value="DIAMINOPIMELATE EPIMERASE, CHLOROPLASTIC"/>
    <property type="match status" value="1"/>
</dbReference>
<dbReference type="HAMAP" id="MF_00197">
    <property type="entry name" value="DAP_epimerase"/>
    <property type="match status" value="1"/>
</dbReference>
<proteinExistence type="inferred from homology"/>
<protein>
    <recommendedName>
        <fullName evidence="3 9">Diaminopimelate epimerase</fullName>
        <shortName evidence="9">DAP epimerase</shortName>
        <ecNumber evidence="3 9">5.1.1.7</ecNumber>
    </recommendedName>
    <alternativeName>
        <fullName evidence="9">PLP-independent amino acid racemase</fullName>
    </alternativeName>
</protein>
<keyword evidence="6 9" id="KW-0457">Lysine biosynthesis</keyword>
<evidence type="ECO:0000256" key="10">
    <source>
        <dbReference type="PROSITE-ProRule" id="PRU10125"/>
    </source>
</evidence>
<dbReference type="KEGG" id="sbw:TGUWTKB_1250"/>
<dbReference type="STRING" id="1410383.TGUWTKB_1250"/>
<evidence type="ECO:0000256" key="8">
    <source>
        <dbReference type="ARBA" id="ARBA00051712"/>
    </source>
</evidence>
<keyword evidence="7 9" id="KW-0413">Isomerase</keyword>
<feature type="binding site" evidence="9">
    <location>
        <position position="157"/>
    </location>
    <ligand>
        <name>substrate</name>
    </ligand>
</feature>
<dbReference type="GO" id="GO:0009089">
    <property type="term" value="P:lysine biosynthetic process via diaminopimelate"/>
    <property type="evidence" value="ECO:0007669"/>
    <property type="project" value="UniProtKB-UniRule"/>
</dbReference>
<keyword evidence="12" id="KW-1185">Reference proteome</keyword>
<organism evidence="11 12">
    <name type="scientific">Candidatus Tachikawaea gelatinosa</name>
    <dbReference type="NCBI Taxonomy" id="1410383"/>
    <lineage>
        <taxon>Bacteria</taxon>
        <taxon>Pseudomonadati</taxon>
        <taxon>Pseudomonadota</taxon>
        <taxon>Gammaproteobacteria</taxon>
        <taxon>Enterobacterales</taxon>
        <taxon>Enterobacteriaceae</taxon>
        <taxon>Candidatus Tachikawaea</taxon>
    </lineage>
</organism>
<dbReference type="GO" id="GO:0008837">
    <property type="term" value="F:diaminopimelate epimerase activity"/>
    <property type="evidence" value="ECO:0007669"/>
    <property type="project" value="UniProtKB-UniRule"/>
</dbReference>
<evidence type="ECO:0000256" key="4">
    <source>
        <dbReference type="ARBA" id="ARBA00022490"/>
    </source>
</evidence>
<dbReference type="EC" id="5.1.1.7" evidence="3 9"/>
<evidence type="ECO:0000313" key="11">
    <source>
        <dbReference type="EMBL" id="BAP58383.1"/>
    </source>
</evidence>
<feature type="active site" description="Proton acceptor" evidence="9">
    <location>
        <position position="217"/>
    </location>
</feature>
<evidence type="ECO:0000256" key="2">
    <source>
        <dbReference type="ARBA" id="ARBA00010219"/>
    </source>
</evidence>
<dbReference type="PROSITE" id="PS01326">
    <property type="entry name" value="DAP_EPIMERASE"/>
    <property type="match status" value="1"/>
</dbReference>
<reference evidence="11 12" key="2">
    <citation type="journal article" date="2014" name="Curr. Biol.">
        <title>Symbiont-Supplemented Maternal Investment Underpinning Host's Ecological Adaptation.</title>
        <authorList>
            <person name="Kaiwa N."/>
            <person name="Hosokawa T."/>
            <person name="Nikoh N."/>
            <person name="Tanahashi M."/>
            <person name="Moriyama M."/>
            <person name="Meng X.Y."/>
            <person name="Maeda T."/>
            <person name="Yamaguchi K."/>
            <person name="Shigenobu S."/>
            <person name="Ito M."/>
            <person name="Fukatsu T."/>
        </authorList>
    </citation>
    <scope>NUCLEOTIDE SEQUENCE [LARGE SCALE GENOMIC DNA]</scope>
    <source>
        <strain evidence="11 12">UwTKB</strain>
    </source>
</reference>